<evidence type="ECO:0000259" key="10">
    <source>
        <dbReference type="Pfam" id="PF02670"/>
    </source>
</evidence>
<keyword evidence="9" id="KW-0460">Magnesium</keyword>
<dbReference type="SUPFAM" id="SSF55347">
    <property type="entry name" value="Glyceraldehyde-3-phosphate dehydrogenase-like, C-terminal domain"/>
    <property type="match status" value="1"/>
</dbReference>
<feature type="binding site" evidence="9">
    <location>
        <position position="152"/>
    </location>
    <ligand>
        <name>Mn(2+)</name>
        <dbReference type="ChEBI" id="CHEBI:29035"/>
    </ligand>
</feature>
<feature type="binding site" evidence="9">
    <location>
        <position position="178"/>
    </location>
    <ligand>
        <name>1-deoxy-D-xylulose 5-phosphate</name>
        <dbReference type="ChEBI" id="CHEBI:57792"/>
    </ligand>
</feature>
<dbReference type="KEGG" id="fhl:OE105_05565"/>
<dbReference type="EC" id="1.1.1.267" evidence="9"/>
<dbReference type="Pfam" id="PF13288">
    <property type="entry name" value="DXPR_C"/>
    <property type="match status" value="1"/>
</dbReference>
<proteinExistence type="inferred from homology"/>
<feature type="binding site" evidence="9">
    <location>
        <position position="15"/>
    </location>
    <ligand>
        <name>NADPH</name>
        <dbReference type="ChEBI" id="CHEBI:57783"/>
    </ligand>
</feature>
<dbReference type="PANTHER" id="PTHR30525:SF0">
    <property type="entry name" value="1-DEOXY-D-XYLULOSE 5-PHOSPHATE REDUCTOISOMERASE, CHLOROPLASTIC"/>
    <property type="match status" value="1"/>
</dbReference>
<name>A0A9E8M1B5_9BACI</name>
<dbReference type="GO" id="GO:0051484">
    <property type="term" value="P:isopentenyl diphosphate biosynthetic process, methylerythritol 4-phosphate pathway involved in terpenoid biosynthetic process"/>
    <property type="evidence" value="ECO:0007669"/>
    <property type="project" value="UniProtKB-ARBA"/>
</dbReference>
<evidence type="ECO:0000256" key="8">
    <source>
        <dbReference type="ARBA" id="ARBA00048543"/>
    </source>
</evidence>
<organism evidence="13 14">
    <name type="scientific">Fervidibacillus halotolerans</name>
    <dbReference type="NCBI Taxonomy" id="2980027"/>
    <lineage>
        <taxon>Bacteria</taxon>
        <taxon>Bacillati</taxon>
        <taxon>Bacillota</taxon>
        <taxon>Bacilli</taxon>
        <taxon>Bacillales</taxon>
        <taxon>Bacillaceae</taxon>
        <taxon>Fervidibacillus</taxon>
    </lineage>
</organism>
<feature type="binding site" evidence="9">
    <location>
        <position position="41"/>
    </location>
    <ligand>
        <name>NADPH</name>
        <dbReference type="ChEBI" id="CHEBI:57783"/>
    </ligand>
</feature>
<comment type="pathway">
    <text evidence="1 9">Isoprenoid biosynthesis; isopentenyl diphosphate biosynthesis via DXP pathway; isopentenyl diphosphate from 1-deoxy-D-xylulose 5-phosphate: step 1/6.</text>
</comment>
<evidence type="ECO:0000256" key="1">
    <source>
        <dbReference type="ARBA" id="ARBA00005094"/>
    </source>
</evidence>
<dbReference type="GO" id="GO:0070402">
    <property type="term" value="F:NADPH binding"/>
    <property type="evidence" value="ECO:0007669"/>
    <property type="project" value="InterPro"/>
</dbReference>
<keyword evidence="7 9" id="KW-0414">Isoprene biosynthesis</keyword>
<feature type="binding site" evidence="9">
    <location>
        <position position="127"/>
    </location>
    <ligand>
        <name>1-deoxy-D-xylulose 5-phosphate</name>
        <dbReference type="ChEBI" id="CHEBI:57792"/>
    </ligand>
</feature>
<dbReference type="SUPFAM" id="SSF51735">
    <property type="entry name" value="NAD(P)-binding Rossmann-fold domains"/>
    <property type="match status" value="1"/>
</dbReference>
<feature type="binding site" evidence="9">
    <location>
        <position position="16"/>
    </location>
    <ligand>
        <name>NADPH</name>
        <dbReference type="ChEBI" id="CHEBI:57783"/>
    </ligand>
</feature>
<dbReference type="Pfam" id="PF08436">
    <property type="entry name" value="DXP_redisom_C"/>
    <property type="match status" value="1"/>
</dbReference>
<feature type="binding site" evidence="9">
    <location>
        <position position="43"/>
    </location>
    <ligand>
        <name>NADPH</name>
        <dbReference type="ChEBI" id="CHEBI:57783"/>
    </ligand>
</feature>
<evidence type="ECO:0000259" key="12">
    <source>
        <dbReference type="Pfam" id="PF13288"/>
    </source>
</evidence>
<dbReference type="Proteomes" id="UP001164726">
    <property type="component" value="Chromosome"/>
</dbReference>
<feature type="binding site" evidence="9">
    <location>
        <position position="128"/>
    </location>
    <ligand>
        <name>NADPH</name>
        <dbReference type="ChEBI" id="CHEBI:57783"/>
    </ligand>
</feature>
<dbReference type="NCBIfam" id="NF009114">
    <property type="entry name" value="PRK12464.1"/>
    <property type="match status" value="1"/>
</dbReference>
<evidence type="ECO:0000256" key="6">
    <source>
        <dbReference type="ARBA" id="ARBA00023211"/>
    </source>
</evidence>
<feature type="binding site" evidence="9">
    <location>
        <position position="219"/>
    </location>
    <ligand>
        <name>1-deoxy-D-xylulose 5-phosphate</name>
        <dbReference type="ChEBI" id="CHEBI:57792"/>
    </ligand>
</feature>
<feature type="binding site" evidence="9">
    <location>
        <position position="220"/>
    </location>
    <ligand>
        <name>1-deoxy-D-xylulose 5-phosphate</name>
        <dbReference type="ChEBI" id="CHEBI:57792"/>
    </ligand>
</feature>
<evidence type="ECO:0000256" key="7">
    <source>
        <dbReference type="ARBA" id="ARBA00023229"/>
    </source>
</evidence>
<dbReference type="InterPro" id="IPR003821">
    <property type="entry name" value="DXP_reductoisomerase"/>
</dbReference>
<evidence type="ECO:0000256" key="2">
    <source>
        <dbReference type="ARBA" id="ARBA00006825"/>
    </source>
</evidence>
<dbReference type="EMBL" id="CP106877">
    <property type="protein sequence ID" value="WAA13572.1"/>
    <property type="molecule type" value="Genomic_DNA"/>
</dbReference>
<feature type="domain" description="1-deoxy-D-xylulose 5-phosphate reductoisomerase N-terminal" evidence="10">
    <location>
        <begin position="9"/>
        <end position="134"/>
    </location>
</feature>
<keyword evidence="5 9" id="KW-0560">Oxidoreductase</keyword>
<feature type="domain" description="DXP reductoisomerase C-terminal" evidence="12">
    <location>
        <begin position="263"/>
        <end position="379"/>
    </location>
</feature>
<comment type="cofactor">
    <cofactor evidence="9">
        <name>Mg(2+)</name>
        <dbReference type="ChEBI" id="CHEBI:18420"/>
    </cofactor>
    <cofactor evidence="9">
        <name>Mn(2+)</name>
        <dbReference type="ChEBI" id="CHEBI:29035"/>
    </cofactor>
</comment>
<feature type="binding site" evidence="9">
    <location>
        <position position="201"/>
    </location>
    <ligand>
        <name>1-deoxy-D-xylulose 5-phosphate</name>
        <dbReference type="ChEBI" id="CHEBI:57792"/>
    </ligand>
</feature>
<sequence>MKSLSRKGISILGATGSIGKQTLDVIRNHRDEFELVAFSVGENIPLARKIIEEFQPKLVSVKNREDWSRLKSEYVGNIHFVYGMDGLIQVAIHNDTDVLVNAILGSVGLLPTLKAIEGRKRIAIANKETLVTAGHLVMKKARDFGVEIIPVDSEHSAIFQSLKGENQKEIKKIILTASGGSFRDLNREQLKSVTVEDALKHPNWLMGAKITIDSATMMNKGLEVIEAHWLFDVPYDQIDVLLHRESTIHSMVEFQDKSVIAQLGTPDMRIPIQYALTYPKRIPNESESLDLAKLGTLHFQPMDMKRFPCLQFAYDAGRIGGTMPVVLNAANEVAVNAFLEGTIRFLEIENWIERAMNQHHSIPNPDLETILKVDEETRNEMKKWGSKEKWRT</sequence>
<keyword evidence="14" id="KW-1185">Reference proteome</keyword>
<comment type="function">
    <text evidence="9">Catalyzes the NADPH-dependent rearrangement and reduction of 1-deoxy-D-xylulose-5-phosphate (DXP) to 2-C-methyl-D-erythritol 4-phosphate (MEP).</text>
</comment>
<feature type="binding site" evidence="9">
    <location>
        <position position="126"/>
    </location>
    <ligand>
        <name>NADPH</name>
        <dbReference type="ChEBI" id="CHEBI:57783"/>
    </ligand>
</feature>
<dbReference type="GO" id="GO:0030604">
    <property type="term" value="F:1-deoxy-D-xylulose-5-phosphate reductoisomerase activity"/>
    <property type="evidence" value="ECO:0007669"/>
    <property type="project" value="UniProtKB-UniRule"/>
</dbReference>
<protein>
    <recommendedName>
        <fullName evidence="9">1-deoxy-D-xylulose 5-phosphate reductoisomerase</fullName>
        <shortName evidence="9">DXP reductoisomerase</shortName>
        <ecNumber evidence="9">1.1.1.267</ecNumber>
    </recommendedName>
    <alternativeName>
        <fullName evidence="9">1-deoxyxylulose-5-phosphate reductoisomerase</fullName>
    </alternativeName>
    <alternativeName>
        <fullName evidence="9">2-C-methyl-D-erythritol 4-phosphate synthase</fullName>
    </alternativeName>
</protein>
<dbReference type="NCBIfam" id="TIGR00243">
    <property type="entry name" value="Dxr"/>
    <property type="match status" value="1"/>
</dbReference>
<evidence type="ECO:0000256" key="5">
    <source>
        <dbReference type="ARBA" id="ARBA00023002"/>
    </source>
</evidence>
<dbReference type="Gene3D" id="3.40.50.720">
    <property type="entry name" value="NAD(P)-binding Rossmann-like Domain"/>
    <property type="match status" value="1"/>
</dbReference>
<keyword evidence="3 9" id="KW-0479">Metal-binding</keyword>
<comment type="caution">
    <text evidence="9">Lacks conserved residue(s) required for the propagation of feature annotation.</text>
</comment>
<keyword evidence="6 9" id="KW-0464">Manganese</keyword>
<evidence type="ECO:0000256" key="3">
    <source>
        <dbReference type="ARBA" id="ARBA00022723"/>
    </source>
</evidence>
<gene>
    <name evidence="9 13" type="primary">dxr</name>
    <name evidence="13" type="ORF">OE105_05565</name>
</gene>
<feature type="binding site" evidence="9">
    <location>
        <position position="223"/>
    </location>
    <ligand>
        <name>1-deoxy-D-xylulose 5-phosphate</name>
        <dbReference type="ChEBI" id="CHEBI:57792"/>
    </ligand>
</feature>
<dbReference type="InterPro" id="IPR013512">
    <property type="entry name" value="DXP_reductoisomerase_N"/>
</dbReference>
<keyword evidence="4 9" id="KW-0521">NADP</keyword>
<feature type="binding site" evidence="9">
    <location>
        <position position="223"/>
    </location>
    <ligand>
        <name>Mn(2+)</name>
        <dbReference type="ChEBI" id="CHEBI:29035"/>
    </ligand>
</feature>
<evidence type="ECO:0000313" key="13">
    <source>
        <dbReference type="EMBL" id="WAA13572.1"/>
    </source>
</evidence>
<dbReference type="HAMAP" id="MF_00183">
    <property type="entry name" value="DXP_reductoisom"/>
    <property type="match status" value="1"/>
</dbReference>
<reference evidence="13" key="1">
    <citation type="submission" date="2022-09" db="EMBL/GenBank/DDBJ databases">
        <title>Complete Genomes of Fervidibacillus albus and Fervidibacillus halotolerans isolated from tidal flat sediments.</title>
        <authorList>
            <person name="Kwon K.K."/>
            <person name="Yang S.-H."/>
            <person name="Park M.J."/>
            <person name="Oh H.-M."/>
        </authorList>
    </citation>
    <scope>NUCLEOTIDE SEQUENCE</scope>
    <source>
        <strain evidence="13">MEBiC13594</strain>
    </source>
</reference>
<dbReference type="FunFam" id="3.40.50.720:FF:000045">
    <property type="entry name" value="1-deoxy-D-xylulose 5-phosphate reductoisomerase"/>
    <property type="match status" value="1"/>
</dbReference>
<dbReference type="InterPro" id="IPR026877">
    <property type="entry name" value="DXPR_C"/>
</dbReference>
<evidence type="ECO:0000256" key="4">
    <source>
        <dbReference type="ARBA" id="ARBA00022857"/>
    </source>
</evidence>
<dbReference type="Pfam" id="PF02670">
    <property type="entry name" value="DXP_reductoisom"/>
    <property type="match status" value="1"/>
</dbReference>
<feature type="binding site" evidence="9">
    <location>
        <position position="154"/>
    </location>
    <ligand>
        <name>Mn(2+)</name>
        <dbReference type="ChEBI" id="CHEBI:29035"/>
    </ligand>
</feature>
<evidence type="ECO:0000313" key="14">
    <source>
        <dbReference type="Proteomes" id="UP001164726"/>
    </source>
</evidence>
<dbReference type="PANTHER" id="PTHR30525">
    <property type="entry name" value="1-DEOXY-D-XYLULOSE 5-PHOSPHATE REDUCTOISOMERASE"/>
    <property type="match status" value="1"/>
</dbReference>
<comment type="catalytic activity">
    <reaction evidence="8">
        <text>2-C-methyl-D-erythritol 4-phosphate + NADP(+) = 1-deoxy-D-xylulose 5-phosphate + NADPH + H(+)</text>
        <dbReference type="Rhea" id="RHEA:13717"/>
        <dbReference type="ChEBI" id="CHEBI:15378"/>
        <dbReference type="ChEBI" id="CHEBI:57783"/>
        <dbReference type="ChEBI" id="CHEBI:57792"/>
        <dbReference type="ChEBI" id="CHEBI:58262"/>
        <dbReference type="ChEBI" id="CHEBI:58349"/>
        <dbReference type="EC" id="1.1.1.267"/>
    </reaction>
    <physiologicalReaction direction="right-to-left" evidence="8">
        <dbReference type="Rhea" id="RHEA:13719"/>
    </physiologicalReaction>
</comment>
<dbReference type="GO" id="GO:0030145">
    <property type="term" value="F:manganese ion binding"/>
    <property type="evidence" value="ECO:0007669"/>
    <property type="project" value="TreeGrafter"/>
</dbReference>
<feature type="binding site" evidence="9">
    <location>
        <position position="153"/>
    </location>
    <ligand>
        <name>1-deoxy-D-xylulose 5-phosphate</name>
        <dbReference type="ChEBI" id="CHEBI:57792"/>
    </ligand>
</feature>
<feature type="binding site" evidence="9">
    <location>
        <position position="18"/>
    </location>
    <ligand>
        <name>NADPH</name>
        <dbReference type="ChEBI" id="CHEBI:57783"/>
    </ligand>
</feature>
<dbReference type="Gene3D" id="1.10.1740.10">
    <property type="match status" value="1"/>
</dbReference>
<dbReference type="AlphaFoldDB" id="A0A9E8M1B5"/>
<feature type="binding site" evidence="9">
    <location>
        <position position="17"/>
    </location>
    <ligand>
        <name>NADPH</name>
        <dbReference type="ChEBI" id="CHEBI:57783"/>
    </ligand>
</feature>
<dbReference type="InterPro" id="IPR036291">
    <property type="entry name" value="NAD(P)-bd_dom_sf"/>
</dbReference>
<comment type="similarity">
    <text evidence="2 9">Belongs to the DXR family.</text>
</comment>
<feature type="domain" description="1-deoxy-D-xylulose 5-phosphate reductoisomerase C-terminal" evidence="11">
    <location>
        <begin position="148"/>
        <end position="231"/>
    </location>
</feature>
<dbReference type="InterPro" id="IPR036169">
    <property type="entry name" value="DXPR_C_sf"/>
</dbReference>
<evidence type="ECO:0000259" key="11">
    <source>
        <dbReference type="Pfam" id="PF08436"/>
    </source>
</evidence>
<dbReference type="InterPro" id="IPR013644">
    <property type="entry name" value="DXP_reductoisomerase_C"/>
</dbReference>
<accession>A0A9E8M1B5</accession>
<feature type="binding site" evidence="9">
    <location>
        <position position="154"/>
    </location>
    <ligand>
        <name>1-deoxy-D-xylulose 5-phosphate</name>
        <dbReference type="ChEBI" id="CHEBI:57792"/>
    </ligand>
</feature>
<feature type="binding site" evidence="9">
    <location>
        <position position="214"/>
    </location>
    <ligand>
        <name>1-deoxy-D-xylulose 5-phosphate</name>
        <dbReference type="ChEBI" id="CHEBI:57792"/>
    </ligand>
</feature>
<feature type="binding site" evidence="9">
    <location>
        <position position="207"/>
    </location>
    <ligand>
        <name>NADPH</name>
        <dbReference type="ChEBI" id="CHEBI:57783"/>
    </ligand>
</feature>
<dbReference type="PIRSF" id="PIRSF006205">
    <property type="entry name" value="Dxp_reductismrs"/>
    <property type="match status" value="1"/>
</dbReference>
<dbReference type="SUPFAM" id="SSF69055">
    <property type="entry name" value="1-deoxy-D-xylulose-5-phosphate reductoisomerase, C-terminal domain"/>
    <property type="match status" value="1"/>
</dbReference>
<evidence type="ECO:0000256" key="9">
    <source>
        <dbReference type="HAMAP-Rule" id="MF_00183"/>
    </source>
</evidence>